<dbReference type="InterPro" id="IPR021979">
    <property type="entry name" value="DUF3584"/>
</dbReference>
<dbReference type="Pfam" id="PF12128">
    <property type="entry name" value="DUF3584"/>
    <property type="match status" value="1"/>
</dbReference>
<keyword evidence="3" id="KW-1185">Reference proteome</keyword>
<keyword evidence="2" id="KW-0547">Nucleotide-binding</keyword>
<feature type="coiled-coil region" evidence="1">
    <location>
        <begin position="304"/>
        <end position="363"/>
    </location>
</feature>
<dbReference type="RefSeq" id="WP_404674676.1">
    <property type="nucleotide sequence ID" value="NZ_JBJDOT010000003.1"/>
</dbReference>
<evidence type="ECO:0000256" key="1">
    <source>
        <dbReference type="SAM" id="Coils"/>
    </source>
</evidence>
<dbReference type="EMBL" id="JBJDOT010000003">
    <property type="protein sequence ID" value="MFK3862807.1"/>
    <property type="molecule type" value="Genomic_DNA"/>
</dbReference>
<name>A0ABW8KSR7_9GAMM</name>
<evidence type="ECO:0000313" key="2">
    <source>
        <dbReference type="EMBL" id="MFK3862807.1"/>
    </source>
</evidence>
<comment type="caution">
    <text evidence="2">The sequence shown here is derived from an EMBL/GenBank/DDBJ whole genome shotgun (WGS) entry which is preliminary data.</text>
</comment>
<accession>A0ABW8KSR7</accession>
<protein>
    <submittedName>
        <fullName evidence="2">ATP-binding protein</fullName>
    </submittedName>
</protein>
<gene>
    <name evidence="2" type="ORF">ACI2JU_02840</name>
</gene>
<dbReference type="Proteomes" id="UP001620262">
    <property type="component" value="Unassembled WGS sequence"/>
</dbReference>
<organism evidence="2 3">
    <name type="scientific">Pseudoalteromonas rhizosphaerae</name>
    <dbReference type="NCBI Taxonomy" id="2518973"/>
    <lineage>
        <taxon>Bacteria</taxon>
        <taxon>Pseudomonadati</taxon>
        <taxon>Pseudomonadota</taxon>
        <taxon>Gammaproteobacteria</taxon>
        <taxon>Alteromonadales</taxon>
        <taxon>Pseudoalteromonadaceae</taxon>
        <taxon>Pseudoalteromonas</taxon>
    </lineage>
</organism>
<proteinExistence type="predicted"/>
<sequence length="1229" mass="141539">MQYGLSRIILIDSYLPGRLYEIDINGHTNIMGENDMGKTTLIKLAVLFYGESPVKLGIKRNDALKHKGFAEHYLPRSSSYVIFEYLTAGEPRMVVMSSLQDTKDQFRRTFVKSAFNREDFWLDDSDTPLRAEQWLKEAPLKYKVEHCQSGDAQTRKLLEGRDSHFSMVPSRLNLTRMKSLMTSMFSRNAGHTELTKIIEEWARSDLGSDFSRNLETISVPKVELEEWAANYHSYRSLDRAKDRFVLLDNLIREYDSTSERAKGLFSLAKRRREAIFNQKEDEQSQYKINRGRLQEALNVEQGLLLQLQREYKIYKSSHQKLLNEQQVLDSTFKALQENIPSNFSELKAANENTLDRIQQIEAEIKKITSGQQKANEWKDKQLDDAHQLYNSKVQSIDAAIQSAKSDKYQSIHEHHKQLELHLESRLREIEAEKSAITKQVKSAVEELSVLKGRLISPSLTEQELETQKQLKDQVTELERSKELASIERDSANKAKQDAKRKYETEYAQFAVITEELKNKEEELAELHEILHAQDGSFLSFLKCEVPDWQDTHGRTLKPEVLRAKGLSPQLSNHGLNNCIFGVEIEVGALPEHYLALGDDNKLRDQIIELEKEVDVLSQVHEKLNKLCIKLSKQVDDADRQVILTQSEYEKKNKLYNRFREDLAAEESHLQHLLTELKKCLKNQCEEADEGHQHLSSQLDALNHDIKLLKSEASDKKANFERSAEISYKNSISSLEQNKKEAEKQRKDRATQINNQYQHMLSENGIDGGYITALNTERDGLKELDARCKRIVAAHDAFMQFKSEEYDNRYPNLVNELLKALELKEAKLDSVRSKEKSRNKIEGELNTLYQKNELSKNTLNRAITRIEELVLEYGVFDSLTPSILHETYSVEQICEHFKEHRSQLRTSKEQIRSFNIELSSLFRTPGTGAFNYLSSDPGNPDDPIQVAKRINRYIQGGFYQVDYTSFIQSTQKLERISLYVDYLRQFKGKIQRYNRGLNDHMERAVAFNGIDRLEVDITFQYSDRNDWMLVSDIAKNYRHWKSGKNVGRLDSSQVELPHIGLVEAIEQYLNTPNAENMSINELYKHIDFTIKITENGEEKVARSFLEILSSKGGASSNGTSYLILITIFIGILNMMRKGREVHFTWALDELADISPNNITQLLKLLEDNHINLVSACTVASESVYLSFCKTYTIEYDPETGDKILADEEVSDPLAALLSDMSNDSKEAEHA</sequence>
<dbReference type="GO" id="GO:0005524">
    <property type="term" value="F:ATP binding"/>
    <property type="evidence" value="ECO:0007669"/>
    <property type="project" value="UniProtKB-KW"/>
</dbReference>
<feature type="coiled-coil region" evidence="1">
    <location>
        <begin position="691"/>
        <end position="751"/>
    </location>
</feature>
<feature type="coiled-coil region" evidence="1">
    <location>
        <begin position="599"/>
        <end position="640"/>
    </location>
</feature>
<evidence type="ECO:0000313" key="3">
    <source>
        <dbReference type="Proteomes" id="UP001620262"/>
    </source>
</evidence>
<keyword evidence="1" id="KW-0175">Coiled coil</keyword>
<keyword evidence="2" id="KW-0067">ATP-binding</keyword>
<reference evidence="2 3" key="1">
    <citation type="submission" date="2024-11" db="EMBL/GenBank/DDBJ databases">
        <title>The Natural Products Discovery Center: Release of the First 8490 Sequenced Strains for Exploring Actinobacteria Biosynthetic Diversity.</title>
        <authorList>
            <person name="Kalkreuter E."/>
            <person name="Kautsar S.A."/>
            <person name="Yang D."/>
            <person name="Bader C.D."/>
            <person name="Teijaro C.N."/>
            <person name="Fluegel L."/>
            <person name="Davis C.M."/>
            <person name="Simpson J.R."/>
            <person name="Lauterbach L."/>
            <person name="Steele A.D."/>
            <person name="Gui C."/>
            <person name="Meng S."/>
            <person name="Li G."/>
            <person name="Viehrig K."/>
            <person name="Ye F."/>
            <person name="Su P."/>
            <person name="Kiefer A.F."/>
            <person name="Nichols A."/>
            <person name="Cepeda A.J."/>
            <person name="Yan W."/>
            <person name="Fan B."/>
            <person name="Jiang Y."/>
            <person name="Adhikari A."/>
            <person name="Zheng C.-J."/>
            <person name="Schuster L."/>
            <person name="Cowan T.M."/>
            <person name="Smanski M.J."/>
            <person name="Chevrette M.G."/>
            <person name="De Carvalho L.P.S."/>
            <person name="Shen B."/>
        </authorList>
    </citation>
    <scope>NUCLEOTIDE SEQUENCE [LARGE SCALE GENOMIC DNA]</scope>
    <source>
        <strain evidence="2 3">NPDC078403</strain>
    </source>
</reference>
<feature type="coiled-coil region" evidence="1">
    <location>
        <begin position="426"/>
        <end position="529"/>
    </location>
</feature>